<dbReference type="EMBL" id="JAFJYH010000080">
    <property type="protein sequence ID" value="KAG4420624.1"/>
    <property type="molecule type" value="Genomic_DNA"/>
</dbReference>
<dbReference type="Proteomes" id="UP000664132">
    <property type="component" value="Unassembled WGS sequence"/>
</dbReference>
<keyword evidence="3" id="KW-1185">Reference proteome</keyword>
<feature type="compositionally biased region" description="Acidic residues" evidence="1">
    <location>
        <begin position="243"/>
        <end position="253"/>
    </location>
</feature>
<protein>
    <submittedName>
        <fullName evidence="2">Uncharacterized protein</fullName>
    </submittedName>
</protein>
<feature type="region of interest" description="Disordered" evidence="1">
    <location>
        <begin position="173"/>
        <end position="269"/>
    </location>
</feature>
<feature type="compositionally biased region" description="Gly residues" evidence="1">
    <location>
        <begin position="1"/>
        <end position="11"/>
    </location>
</feature>
<evidence type="ECO:0000256" key="1">
    <source>
        <dbReference type="SAM" id="MobiDB-lite"/>
    </source>
</evidence>
<dbReference type="OrthoDB" id="10427389at2759"/>
<proteinExistence type="predicted"/>
<organism evidence="2 3">
    <name type="scientific">Cadophora malorum</name>
    <dbReference type="NCBI Taxonomy" id="108018"/>
    <lineage>
        <taxon>Eukaryota</taxon>
        <taxon>Fungi</taxon>
        <taxon>Dikarya</taxon>
        <taxon>Ascomycota</taxon>
        <taxon>Pezizomycotina</taxon>
        <taxon>Leotiomycetes</taxon>
        <taxon>Helotiales</taxon>
        <taxon>Ploettnerulaceae</taxon>
        <taxon>Cadophora</taxon>
    </lineage>
</organism>
<accession>A0A8H7TJ53</accession>
<sequence length="362" mass="38861">MSEGVITGGPSPGTDVHAVMMDEMAAGSRREDTTPAHAQASIMDDAAPTSDFAPSSEDAAPANAVEETIPGGIRPSTPIDGPTGQLSEDAAPTNAVEETIPGGIRPSTPIDGPTGQLSEDAAPTNAVEETISGDIEASIRVEASAHVNILDAASDKVTADEDTIMVEEEEDAHFEFDEGGPQVDIPERPAGGSMQPTMTEDSGNEQITDVSGSAQPIVVDESDDEQQDEAPAYIRDLVRRDVSDEDMESDYSDDSGFSGSARQFSRSSRLKGRLNQLQDNHVGYTIKVLERLIEQIASRDDGNSENTDHHGRSIDEYLLSEKDATSRTVGCLAFLIKDITKYRTKLSRAHRHQKEQRAARRV</sequence>
<evidence type="ECO:0000313" key="3">
    <source>
        <dbReference type="Proteomes" id="UP000664132"/>
    </source>
</evidence>
<feature type="compositionally biased region" description="Polar residues" evidence="1">
    <location>
        <begin position="194"/>
        <end position="214"/>
    </location>
</feature>
<feature type="region of interest" description="Disordered" evidence="1">
    <location>
        <begin position="1"/>
        <end position="89"/>
    </location>
</feature>
<gene>
    <name evidence="2" type="ORF">IFR04_006214</name>
</gene>
<name>A0A8H7TJ53_9HELO</name>
<dbReference type="AlphaFoldDB" id="A0A8H7TJ53"/>
<evidence type="ECO:0000313" key="2">
    <source>
        <dbReference type="EMBL" id="KAG4420624.1"/>
    </source>
</evidence>
<comment type="caution">
    <text evidence="2">The sequence shown here is derived from an EMBL/GenBank/DDBJ whole genome shotgun (WGS) entry which is preliminary data.</text>
</comment>
<reference evidence="2" key="1">
    <citation type="submission" date="2021-02" db="EMBL/GenBank/DDBJ databases">
        <title>Genome sequence Cadophora malorum strain M34.</title>
        <authorList>
            <person name="Stefanovic E."/>
            <person name="Vu D."/>
            <person name="Scully C."/>
            <person name="Dijksterhuis J."/>
            <person name="Roader J."/>
            <person name="Houbraken J."/>
        </authorList>
    </citation>
    <scope>NUCLEOTIDE SEQUENCE</scope>
    <source>
        <strain evidence="2">M34</strain>
    </source>
</reference>